<dbReference type="InterPro" id="IPR011258">
    <property type="entry name" value="BPG-indep_PGM_N"/>
</dbReference>
<feature type="region of interest" description="Disordered" evidence="14">
    <location>
        <begin position="465"/>
        <end position="488"/>
    </location>
</feature>
<feature type="binding site" evidence="13">
    <location>
        <position position="69"/>
    </location>
    <ligand>
        <name>Mn(2+)</name>
        <dbReference type="ChEBI" id="CHEBI:29035"/>
        <label>2</label>
    </ligand>
</feature>
<dbReference type="InterPro" id="IPR006124">
    <property type="entry name" value="Metalloenzyme"/>
</dbReference>
<gene>
    <name evidence="17" type="ORF">FB467_0929</name>
</gene>
<dbReference type="SUPFAM" id="SSF64158">
    <property type="entry name" value="2,3-Bisphosphoglycerate-independent phosphoglycerate mutase, substrate-binding domain"/>
    <property type="match status" value="1"/>
</dbReference>
<dbReference type="GO" id="GO:0006096">
    <property type="term" value="P:glycolytic process"/>
    <property type="evidence" value="ECO:0007669"/>
    <property type="project" value="UniProtKB-UniRule"/>
</dbReference>
<dbReference type="Gene3D" id="3.40.1450.10">
    <property type="entry name" value="BPG-independent phosphoglycerate mutase, domain B"/>
    <property type="match status" value="1"/>
</dbReference>
<feature type="compositionally biased region" description="Basic and acidic residues" evidence="14">
    <location>
        <begin position="465"/>
        <end position="485"/>
    </location>
</feature>
<evidence type="ECO:0000256" key="12">
    <source>
        <dbReference type="PIRSR" id="PIRSR001492-2"/>
    </source>
</evidence>
<feature type="binding site" evidence="12">
    <location>
        <begin position="276"/>
        <end position="279"/>
    </location>
    <ligand>
        <name>substrate</name>
    </ligand>
</feature>
<evidence type="ECO:0000256" key="13">
    <source>
        <dbReference type="PIRSR" id="PIRSR001492-3"/>
    </source>
</evidence>
<dbReference type="GO" id="GO:0030145">
    <property type="term" value="F:manganese ion binding"/>
    <property type="evidence" value="ECO:0007669"/>
    <property type="project" value="InterPro"/>
</dbReference>
<evidence type="ECO:0000256" key="3">
    <source>
        <dbReference type="ARBA" id="ARBA00002315"/>
    </source>
</evidence>
<dbReference type="RefSeq" id="WP_211350554.1">
    <property type="nucleotide sequence ID" value="NZ_VFOP01000001.1"/>
</dbReference>
<comment type="cofactor">
    <cofactor evidence="2">
        <name>Mn(2+)</name>
        <dbReference type="ChEBI" id="CHEBI:29035"/>
    </cofactor>
</comment>
<dbReference type="AlphaFoldDB" id="A0A542YP08"/>
<dbReference type="EMBL" id="VFOP01000001">
    <property type="protein sequence ID" value="TQL49836.1"/>
    <property type="molecule type" value="Genomic_DNA"/>
</dbReference>
<dbReference type="Proteomes" id="UP000319516">
    <property type="component" value="Unassembled WGS sequence"/>
</dbReference>
<evidence type="ECO:0000256" key="7">
    <source>
        <dbReference type="ARBA" id="ARBA00023152"/>
    </source>
</evidence>
<dbReference type="GO" id="GO:0004619">
    <property type="term" value="F:phosphoglycerate mutase activity"/>
    <property type="evidence" value="ECO:0007669"/>
    <property type="project" value="UniProtKB-UniRule"/>
</dbReference>
<dbReference type="SUPFAM" id="SSF53649">
    <property type="entry name" value="Alkaline phosphatase-like"/>
    <property type="match status" value="1"/>
</dbReference>
<keyword evidence="18" id="KW-1185">Reference proteome</keyword>
<comment type="catalytic activity">
    <reaction evidence="1">
        <text>(2R)-2-phosphoglycerate = (2R)-3-phosphoglycerate</text>
        <dbReference type="Rhea" id="RHEA:15901"/>
        <dbReference type="ChEBI" id="CHEBI:58272"/>
        <dbReference type="ChEBI" id="CHEBI:58289"/>
        <dbReference type="EC" id="5.4.2.12"/>
    </reaction>
</comment>
<feature type="binding site" evidence="13">
    <location>
        <position position="462"/>
    </location>
    <ligand>
        <name>Mn(2+)</name>
        <dbReference type="ChEBI" id="CHEBI:29035"/>
        <label>2</label>
    </ligand>
</feature>
<sequence length="547" mass="58958">MTNAEAASGRPVVLVVMDGVGVGTGDEYDAVHTARTPTLDGLREEGVYREIFGSGTHVGLSSDSDMGNSEVGHNTMGAGRIIPQGAKRVDDAVTNGEIWEGAWRDVVAQASQDGAQLHLIGLLSDGNVHSSWEHLVLLLEHAKADGVSRLRVHGLFDGRDVEDRTAHRYVADLEAKLAELTEGTDLDWRIASGGGRMVTTMDRYEANWGVVEQGWKAHVQGTARPFGSADEAITTMREETPGISDQLLGAFTVVDGDGEAVGPVRDGDAVVIFNFRGDRAIELTRAFVEGDGFTGFDRGDWPDVLFAGMTLYDGDTNMPPVRLVQPPLIEDTVSEVIARAGLRQLAASETQKYGHMTYFWNGNRSDPFDPATETYIDIPSDQVEFDQRPWMKSAETVDYVIEALQEGGYTFLRSNLAGGDMVGHTGNFESTVIAVEAVDLAIGRLARQVKAAGGCLVVTADHGNSEDMVERDKSGAPRTDDDGRPLWKTAHSTNLVPLHVVDYSGQDWRAVEGVEAPGLSNLAATLLTLLGLQVPDDYRPSLVEPAG</sequence>
<dbReference type="InterPro" id="IPR005995">
    <property type="entry name" value="Pgm_bpd_ind"/>
</dbReference>
<dbReference type="PIRSF" id="PIRSF001492">
    <property type="entry name" value="IPGAM"/>
    <property type="match status" value="1"/>
</dbReference>
<evidence type="ECO:0000256" key="10">
    <source>
        <dbReference type="NCBIfam" id="TIGR01307"/>
    </source>
</evidence>
<feature type="binding site" evidence="13">
    <location>
        <position position="461"/>
    </location>
    <ligand>
        <name>Mn(2+)</name>
        <dbReference type="ChEBI" id="CHEBI:29035"/>
        <label>2</label>
    </ligand>
</feature>
<dbReference type="InterPro" id="IPR017850">
    <property type="entry name" value="Alkaline_phosphatase_core_sf"/>
</dbReference>
<comment type="pathway">
    <text evidence="4">Carbohydrate degradation; glycolysis; pyruvate from D-glyceraldehyde 3-phosphate: step 3/5.</text>
</comment>
<dbReference type="Pfam" id="PF01676">
    <property type="entry name" value="Metalloenzyme"/>
    <property type="match status" value="1"/>
</dbReference>
<evidence type="ECO:0000256" key="11">
    <source>
        <dbReference type="PIRSR" id="PIRSR001492-1"/>
    </source>
</evidence>
<dbReference type="Gene3D" id="3.40.720.10">
    <property type="entry name" value="Alkaline Phosphatase, subunit A"/>
    <property type="match status" value="1"/>
</dbReference>
<feature type="binding site" evidence="12">
    <location>
        <begin position="159"/>
        <end position="160"/>
    </location>
    <ligand>
        <name>substrate</name>
    </ligand>
</feature>
<keyword evidence="6 13" id="KW-0479">Metal-binding</keyword>
<comment type="function">
    <text evidence="3">Catalyzes the interconversion of 2-phosphoglycerate and 3-phosphoglycerate.</text>
</comment>
<dbReference type="InterPro" id="IPR036646">
    <property type="entry name" value="PGAM_B_sf"/>
</dbReference>
<feature type="binding site" evidence="13">
    <location>
        <position position="18"/>
    </location>
    <ligand>
        <name>Mn(2+)</name>
        <dbReference type="ChEBI" id="CHEBI:29035"/>
        <label>2</label>
    </ligand>
</feature>
<dbReference type="CDD" id="cd16010">
    <property type="entry name" value="iPGM"/>
    <property type="match status" value="1"/>
</dbReference>
<dbReference type="EC" id="5.4.2.12" evidence="10"/>
<dbReference type="GO" id="GO:0006007">
    <property type="term" value="P:glucose catabolic process"/>
    <property type="evidence" value="ECO:0007669"/>
    <property type="project" value="InterPro"/>
</dbReference>
<keyword evidence="7" id="KW-0324">Glycolysis</keyword>
<protein>
    <recommendedName>
        <fullName evidence="10">2,3-bisphosphoglycerate-independent phosphoglycerate mutase</fullName>
        <ecNumber evidence="10">5.4.2.12</ecNumber>
    </recommendedName>
</protein>
<feature type="domain" description="BPG-independent PGAM N-terminal" evidence="16">
    <location>
        <begin position="89"/>
        <end position="313"/>
    </location>
</feature>
<keyword evidence="9" id="KW-0413">Isomerase</keyword>
<feature type="binding site" evidence="12">
    <location>
        <position position="196"/>
    </location>
    <ligand>
        <name>substrate</name>
    </ligand>
</feature>
<feature type="binding site" evidence="13">
    <location>
        <position position="420"/>
    </location>
    <ligand>
        <name>Mn(2+)</name>
        <dbReference type="ChEBI" id="CHEBI:29035"/>
        <label>1</label>
    </ligand>
</feature>
<evidence type="ECO:0000256" key="4">
    <source>
        <dbReference type="ARBA" id="ARBA00004798"/>
    </source>
</evidence>
<evidence type="ECO:0000256" key="1">
    <source>
        <dbReference type="ARBA" id="ARBA00000370"/>
    </source>
</evidence>
<evidence type="ECO:0000313" key="18">
    <source>
        <dbReference type="Proteomes" id="UP000319516"/>
    </source>
</evidence>
<dbReference type="GO" id="GO:0005737">
    <property type="term" value="C:cytoplasm"/>
    <property type="evidence" value="ECO:0007669"/>
    <property type="project" value="InterPro"/>
</dbReference>
<dbReference type="PANTHER" id="PTHR31637">
    <property type="entry name" value="2,3-BISPHOSPHOGLYCERATE-INDEPENDENT PHOSPHOGLYCERATE MUTASE"/>
    <property type="match status" value="1"/>
</dbReference>
<feature type="binding site" evidence="12">
    <location>
        <position position="203"/>
    </location>
    <ligand>
        <name>substrate</name>
    </ligand>
</feature>
<feature type="binding site" evidence="12">
    <location>
        <position position="352"/>
    </location>
    <ligand>
        <name>substrate</name>
    </ligand>
</feature>
<organism evidence="17 18">
    <name type="scientific">Ornithinicoccus hortensis</name>
    <dbReference type="NCBI Taxonomy" id="82346"/>
    <lineage>
        <taxon>Bacteria</taxon>
        <taxon>Bacillati</taxon>
        <taxon>Actinomycetota</taxon>
        <taxon>Actinomycetes</taxon>
        <taxon>Micrococcales</taxon>
        <taxon>Intrasporangiaceae</taxon>
        <taxon>Ornithinicoccus</taxon>
    </lineage>
</organism>
<evidence type="ECO:0000256" key="2">
    <source>
        <dbReference type="ARBA" id="ARBA00001936"/>
    </source>
</evidence>
<accession>A0A542YP08</accession>
<evidence type="ECO:0000256" key="5">
    <source>
        <dbReference type="ARBA" id="ARBA00008819"/>
    </source>
</evidence>
<dbReference type="UniPathway" id="UPA00109">
    <property type="reaction ID" value="UER00186"/>
</dbReference>
<evidence type="ECO:0000256" key="9">
    <source>
        <dbReference type="ARBA" id="ARBA00023235"/>
    </source>
</evidence>
<feature type="binding site" evidence="13">
    <location>
        <position position="424"/>
    </location>
    <ligand>
        <name>Mn(2+)</name>
        <dbReference type="ChEBI" id="CHEBI:29035"/>
        <label>1</label>
    </ligand>
</feature>
<evidence type="ECO:0000259" key="16">
    <source>
        <dbReference type="Pfam" id="PF06415"/>
    </source>
</evidence>
<proteinExistence type="inferred from homology"/>
<comment type="similarity">
    <text evidence="5">Belongs to the BPG-independent phosphoglycerate mutase family.</text>
</comment>
<name>A0A542YP08_9MICO</name>
<keyword evidence="8 13" id="KW-0464">Manganese</keyword>
<dbReference type="FunFam" id="3.40.1450.10:FF:000002">
    <property type="entry name" value="2,3-bisphosphoglycerate-independent phosphoglycerate mutase"/>
    <property type="match status" value="1"/>
</dbReference>
<evidence type="ECO:0000256" key="8">
    <source>
        <dbReference type="ARBA" id="ARBA00023211"/>
    </source>
</evidence>
<evidence type="ECO:0000259" key="15">
    <source>
        <dbReference type="Pfam" id="PF01676"/>
    </source>
</evidence>
<feature type="domain" description="Metalloenzyme" evidence="15">
    <location>
        <begin position="11"/>
        <end position="533"/>
    </location>
</feature>
<evidence type="ECO:0000256" key="6">
    <source>
        <dbReference type="ARBA" id="ARBA00022723"/>
    </source>
</evidence>
<dbReference type="Pfam" id="PF06415">
    <property type="entry name" value="iPGM_N"/>
    <property type="match status" value="1"/>
</dbReference>
<feature type="binding site" evidence="13">
    <location>
        <position position="491"/>
    </location>
    <ligand>
        <name>Mn(2+)</name>
        <dbReference type="ChEBI" id="CHEBI:29035"/>
        <label>1</label>
    </ligand>
</feature>
<reference evidence="17 18" key="1">
    <citation type="submission" date="2019-06" db="EMBL/GenBank/DDBJ databases">
        <title>Sequencing the genomes of 1000 actinobacteria strains.</title>
        <authorList>
            <person name="Klenk H.-P."/>
        </authorList>
    </citation>
    <scope>NUCLEOTIDE SEQUENCE [LARGE SCALE GENOMIC DNA]</scope>
    <source>
        <strain evidence="17 18">DSM 12335</strain>
    </source>
</reference>
<comment type="caution">
    <text evidence="17">The sequence shown here is derived from an EMBL/GenBank/DDBJ whole genome shotgun (WGS) entry which is preliminary data.</text>
</comment>
<feature type="active site" description="Phosphoserine intermediate" evidence="11">
    <location>
        <position position="69"/>
    </location>
</feature>
<evidence type="ECO:0000256" key="14">
    <source>
        <dbReference type="SAM" id="MobiDB-lite"/>
    </source>
</evidence>
<dbReference type="PANTHER" id="PTHR31637:SF0">
    <property type="entry name" value="2,3-BISPHOSPHOGLYCERATE-INDEPENDENT PHOSPHOGLYCERATE MUTASE"/>
    <property type="match status" value="1"/>
</dbReference>
<feature type="binding site" evidence="12">
    <location>
        <position position="129"/>
    </location>
    <ligand>
        <name>substrate</name>
    </ligand>
</feature>
<dbReference type="NCBIfam" id="TIGR01307">
    <property type="entry name" value="pgm_bpd_ind"/>
    <property type="match status" value="1"/>
</dbReference>
<evidence type="ECO:0000313" key="17">
    <source>
        <dbReference type="EMBL" id="TQL49836.1"/>
    </source>
</evidence>